<reference evidence="1 2" key="1">
    <citation type="journal article" date="2011" name="PLoS Genet.">
        <title>Comparative genomic analysis of human fungal pathogens causing paracoccidioidomycosis.</title>
        <authorList>
            <person name="Desjardins C.A."/>
            <person name="Champion M.D."/>
            <person name="Holder J.W."/>
            <person name="Muszewska A."/>
            <person name="Goldberg J."/>
            <person name="Bailao A.M."/>
            <person name="Brigido M.M."/>
            <person name="Ferreira M.E."/>
            <person name="Garcia A.M."/>
            <person name="Grynberg M."/>
            <person name="Gujja S."/>
            <person name="Heiman D.I."/>
            <person name="Henn M.R."/>
            <person name="Kodira C.D."/>
            <person name="Leon-Narvaez H."/>
            <person name="Longo L.V."/>
            <person name="Ma L.J."/>
            <person name="Malavazi I."/>
            <person name="Matsuo A.L."/>
            <person name="Morais F.V."/>
            <person name="Pereira M."/>
            <person name="Rodriguez-Brito S."/>
            <person name="Sakthikumar S."/>
            <person name="Salem-Izacc S.M."/>
            <person name="Sykes S.M."/>
            <person name="Teixeira M.M."/>
            <person name="Vallejo M.C."/>
            <person name="Walter M.E."/>
            <person name="Yandava C."/>
            <person name="Young S."/>
            <person name="Zeng Q."/>
            <person name="Zucker J."/>
            <person name="Felipe M.S."/>
            <person name="Goldman G.H."/>
            <person name="Haas B.J."/>
            <person name="McEwen J.G."/>
            <person name="Nino-Vega G."/>
            <person name="Puccia R."/>
            <person name="San-Blas G."/>
            <person name="Soares C.M."/>
            <person name="Birren B.W."/>
            <person name="Cuomo C.A."/>
        </authorList>
    </citation>
    <scope>NUCLEOTIDE SEQUENCE [LARGE SCALE GENOMIC DNA]</scope>
    <source>
        <strain evidence="2">ATCC MYA-826 / Pb01</strain>
    </source>
</reference>
<evidence type="ECO:0000313" key="1">
    <source>
        <dbReference type="EMBL" id="KGQ01255.1"/>
    </source>
</evidence>
<name>A0A0A2V550_PARBA</name>
<keyword evidence="2" id="KW-1185">Reference proteome</keyword>
<evidence type="ECO:0000313" key="2">
    <source>
        <dbReference type="Proteomes" id="UP000002059"/>
    </source>
</evidence>
<sequence length="110" mass="12037">MGETEDSRHNEITPTTVLFSRGNPEAFETSAHRICFPGSVAFPAGFPTALNRSWVEQEPAPDTMTNGRNIHITSNAIWLSGFVRCGQIDPPVSYSVCTRRYDGDYGGTVA</sequence>
<dbReference type="GeneID" id="26970817"/>
<dbReference type="KEGG" id="pbl:PAAG_12026"/>
<dbReference type="EMBL" id="KN294005">
    <property type="protein sequence ID" value="KGQ01255.1"/>
    <property type="molecule type" value="Genomic_DNA"/>
</dbReference>
<accession>A0A0A2V550</accession>
<organism evidence="1 2">
    <name type="scientific">Paracoccidioides lutzii (strain ATCC MYA-826 / Pb01)</name>
    <name type="common">Paracoccidioides brasiliensis</name>
    <dbReference type="NCBI Taxonomy" id="502779"/>
    <lineage>
        <taxon>Eukaryota</taxon>
        <taxon>Fungi</taxon>
        <taxon>Dikarya</taxon>
        <taxon>Ascomycota</taxon>
        <taxon>Pezizomycotina</taxon>
        <taxon>Eurotiomycetes</taxon>
        <taxon>Eurotiomycetidae</taxon>
        <taxon>Onygenales</taxon>
        <taxon>Ajellomycetaceae</taxon>
        <taxon>Paracoccidioides</taxon>
    </lineage>
</organism>
<dbReference type="Proteomes" id="UP000002059">
    <property type="component" value="Partially assembled WGS sequence"/>
</dbReference>
<dbReference type="AlphaFoldDB" id="A0A0A2V550"/>
<protein>
    <submittedName>
        <fullName evidence="1">Uncharacterized protein</fullName>
    </submittedName>
</protein>
<proteinExistence type="predicted"/>
<dbReference type="RefSeq" id="XP_015702796.1">
    <property type="nucleotide sequence ID" value="XM_015847571.1"/>
</dbReference>
<dbReference type="VEuPathDB" id="FungiDB:PAAG_12026"/>
<dbReference type="HOGENOM" id="CLU_2171784_0_0_1"/>
<gene>
    <name evidence="1" type="ORF">PAAG_12026</name>
</gene>